<reference evidence="1 2" key="1">
    <citation type="submission" date="2016-03" db="EMBL/GenBank/DDBJ databases">
        <title>Complete genome sequence of Thermococcus celer.</title>
        <authorList>
            <person name="Oger P.M."/>
        </authorList>
    </citation>
    <scope>NUCLEOTIDE SEQUENCE [LARGE SCALE GENOMIC DNA]</scope>
    <source>
        <strain evidence="1 2">Vu 13</strain>
    </source>
</reference>
<dbReference type="EMBL" id="CP014854">
    <property type="protein sequence ID" value="ASI99672.1"/>
    <property type="molecule type" value="Genomic_DNA"/>
</dbReference>
<dbReference type="AlphaFoldDB" id="A0A218P415"/>
<dbReference type="KEGG" id="tce:A3L02_08930"/>
<dbReference type="Proteomes" id="UP000197156">
    <property type="component" value="Chromosome"/>
</dbReference>
<evidence type="ECO:0000313" key="1">
    <source>
        <dbReference type="EMBL" id="ASI99672.1"/>
    </source>
</evidence>
<evidence type="ECO:0000313" key="2">
    <source>
        <dbReference type="Proteomes" id="UP000197156"/>
    </source>
</evidence>
<dbReference type="OrthoDB" id="86250at2157"/>
<name>A0A218P415_THECE</name>
<keyword evidence="2" id="KW-1185">Reference proteome</keyword>
<gene>
    <name evidence="1" type="ORF">A3L02_08930</name>
</gene>
<protein>
    <submittedName>
        <fullName evidence="1">Uncharacterized protein</fullName>
    </submittedName>
</protein>
<proteinExistence type="predicted"/>
<sequence>MEREILELLRLERIREPLSPGKRLREFQMRLQKFKNGEEVEVAGFLIGRRPPGAPRDALYYILSPLPPSELSSLGKREFRTYLVIRITERTEISGRARPGSYVLVKGTIDAYPWGNLRVVHAGSIEGRDYSEYWKDYRGFALSRREVLDLFERTVYLRDDMRNALIYSIYGVPFIPGKSWGEGFEFTTFKYGENSDLLALWKALKYLYSSLPWEVRRTRQRIMEVDDPFLGLDFRLGNPNGSDMKYYTPPTKRGLVHLPSDVERDLEGKRVIGLLPKNVDANPLDRMARLSETPFVLLPSEERPYFEKNREFLQLIPNLLVTIFTRREKLAVLDRKKTLPLEEEFLRWLREFRDDYGDPFRALTAPSGPMNVGLRIELGKRLFGSIVRFNGRITRKAARDVRLINEAIVNDWMVVLKDHPSEMMRLLREYRMYVPGTLKAGRALEVLHDLASVSPSGEVTREDFIRELIRDGFSKGEALELLEKFLAGGYVYEPFPGKLKPIG</sequence>
<accession>A0A218P415</accession>
<organism evidence="1 2">
    <name type="scientific">Thermococcus celer Vu 13 = JCM 8558</name>
    <dbReference type="NCBI Taxonomy" id="1293037"/>
    <lineage>
        <taxon>Archaea</taxon>
        <taxon>Methanobacteriati</taxon>
        <taxon>Methanobacteriota</taxon>
        <taxon>Thermococci</taxon>
        <taxon>Thermococcales</taxon>
        <taxon>Thermococcaceae</taxon>
        <taxon>Thermococcus</taxon>
    </lineage>
</organism>